<dbReference type="EMBL" id="JARNBH010000005">
    <property type="protein sequence ID" value="MEC0272301.1"/>
    <property type="molecule type" value="Genomic_DNA"/>
</dbReference>
<gene>
    <name evidence="1" type="ORF">P4706_04380</name>
</gene>
<evidence type="ECO:0000313" key="1">
    <source>
        <dbReference type="EMBL" id="MEC0272301.1"/>
    </source>
</evidence>
<comment type="caution">
    <text evidence="1">The sequence shown here is derived from an EMBL/GenBank/DDBJ whole genome shotgun (WGS) entry which is preliminary data.</text>
</comment>
<sequence>MELTEQISSTRNFKMFTGVAGDFKEVGVEMLQQIKIENWLLEVDIDKTREFYNKGIEVCSCLYCNNFVEACKYLDTSVANVFSRLGINPAKPGHLSDYPTNECGIRSYIGIYHLVGRVLEGELCTMSTWNDTITVRIKNFIIGFSYDLEFVPECFPNPVVQLDFGADIS</sequence>
<keyword evidence="2" id="KW-1185">Reference proteome</keyword>
<protein>
    <submittedName>
        <fullName evidence="1">Uncharacterized protein</fullName>
    </submittedName>
</protein>
<evidence type="ECO:0000313" key="2">
    <source>
        <dbReference type="Proteomes" id="UP001307168"/>
    </source>
</evidence>
<name>A0AAW9N612_9BACI</name>
<accession>A0AAW9N612</accession>
<dbReference type="Proteomes" id="UP001307168">
    <property type="component" value="Unassembled WGS sequence"/>
</dbReference>
<proteinExistence type="predicted"/>
<dbReference type="RefSeq" id="WP_367406220.1">
    <property type="nucleotide sequence ID" value="NZ_JARNBH010000005.1"/>
</dbReference>
<organism evidence="1 2">
    <name type="scientific">Peribacillus castrilensis</name>
    <dbReference type="NCBI Taxonomy" id="2897690"/>
    <lineage>
        <taxon>Bacteria</taxon>
        <taxon>Bacillati</taxon>
        <taxon>Bacillota</taxon>
        <taxon>Bacilli</taxon>
        <taxon>Bacillales</taxon>
        <taxon>Bacillaceae</taxon>
        <taxon>Peribacillus</taxon>
    </lineage>
</organism>
<dbReference type="AlphaFoldDB" id="A0AAW9N612"/>
<reference evidence="1 2" key="1">
    <citation type="submission" date="2023-03" db="EMBL/GenBank/DDBJ databases">
        <title>Bacillus Genome Sequencing.</title>
        <authorList>
            <person name="Dunlap C."/>
        </authorList>
    </citation>
    <scope>NUCLEOTIDE SEQUENCE [LARGE SCALE GENOMIC DNA]</scope>
    <source>
        <strain evidence="1 2">B-41290</strain>
    </source>
</reference>